<feature type="compositionally biased region" description="Pro residues" evidence="1">
    <location>
        <begin position="377"/>
        <end position="393"/>
    </location>
</feature>
<dbReference type="AlphaFoldDB" id="A0AAV7DUQ8"/>
<feature type="compositionally biased region" description="Pro residues" evidence="1">
    <location>
        <begin position="256"/>
        <end position="276"/>
    </location>
</feature>
<gene>
    <name evidence="2" type="ORF">H6P81_020449</name>
</gene>
<evidence type="ECO:0000256" key="1">
    <source>
        <dbReference type="SAM" id="MobiDB-lite"/>
    </source>
</evidence>
<feature type="compositionally biased region" description="Low complexity" evidence="1">
    <location>
        <begin position="277"/>
        <end position="306"/>
    </location>
</feature>
<feature type="region of interest" description="Disordered" evidence="1">
    <location>
        <begin position="1"/>
        <end position="41"/>
    </location>
</feature>
<accession>A0AAV7DUQ8</accession>
<feature type="compositionally biased region" description="Low complexity" evidence="1">
    <location>
        <begin position="315"/>
        <end position="326"/>
    </location>
</feature>
<dbReference type="EMBL" id="JAINDJ010000008">
    <property type="protein sequence ID" value="KAG9440284.1"/>
    <property type="molecule type" value="Genomic_DNA"/>
</dbReference>
<protein>
    <submittedName>
        <fullName evidence="2">Uncharacterized protein</fullName>
    </submittedName>
</protein>
<organism evidence="2 3">
    <name type="scientific">Aristolochia fimbriata</name>
    <name type="common">White veined hardy Dutchman's pipe vine</name>
    <dbReference type="NCBI Taxonomy" id="158543"/>
    <lineage>
        <taxon>Eukaryota</taxon>
        <taxon>Viridiplantae</taxon>
        <taxon>Streptophyta</taxon>
        <taxon>Embryophyta</taxon>
        <taxon>Tracheophyta</taxon>
        <taxon>Spermatophyta</taxon>
        <taxon>Magnoliopsida</taxon>
        <taxon>Magnoliidae</taxon>
        <taxon>Piperales</taxon>
        <taxon>Aristolochiaceae</taxon>
        <taxon>Aristolochia</taxon>
    </lineage>
</organism>
<comment type="caution">
    <text evidence="2">The sequence shown here is derived from an EMBL/GenBank/DDBJ whole genome shotgun (WGS) entry which is preliminary data.</text>
</comment>
<evidence type="ECO:0000313" key="2">
    <source>
        <dbReference type="EMBL" id="KAG9440284.1"/>
    </source>
</evidence>
<evidence type="ECO:0000313" key="3">
    <source>
        <dbReference type="Proteomes" id="UP000825729"/>
    </source>
</evidence>
<dbReference type="Proteomes" id="UP000825729">
    <property type="component" value="Unassembled WGS sequence"/>
</dbReference>
<sequence length="449" mass="48051">MGPQKKASKAPDPPDTPCPRIAPGSRRLESGSGYPPPDCDPTVAVPRSGFNGGGRWTVYVARRLSNVTVKPRFVRTATTLGGGEIRTVVLKARHVGTRFVTFVRADRAGGTRLVTVGVIGTSVYVARERRVRSFVKARSLGVARAWGFYLLLSVSTRFPSHFTCAFGHRRGRRACFSAVELSSDPGGDMAVRRLFSVLFLCIVLSGTVRAQGPAAAPSTTPVAASPPTTTPVAASPRPPPPLPDHLRHAAPTTATPAPPPLPPPPPPLPPPPPPASPQAVGPSPAATLPPAVAPATPAGARPRQLPAVPPPPVASPRRPCPSALLRPPYPRRLPSRLRPPKSPPRPPPSRRRRRRSTPPPPRRAPPCRARPLRRPRPPGPPSTPPPPAPPPSPMRHELEAWKPGILIEIEWHYKRSVEGGVVGGEDDGRCRRDVLDGRLLHVDEGEMRI</sequence>
<feature type="region of interest" description="Disordered" evidence="1">
    <location>
        <begin position="212"/>
        <end position="399"/>
    </location>
</feature>
<reference evidence="2 3" key="1">
    <citation type="submission" date="2021-07" db="EMBL/GenBank/DDBJ databases">
        <title>The Aristolochia fimbriata genome: insights into angiosperm evolution, floral development and chemical biosynthesis.</title>
        <authorList>
            <person name="Jiao Y."/>
        </authorList>
    </citation>
    <scope>NUCLEOTIDE SEQUENCE [LARGE SCALE GENOMIC DNA]</scope>
    <source>
        <strain evidence="2">IBCAS-2021</strain>
        <tissue evidence="2">Leaf</tissue>
    </source>
</reference>
<name>A0AAV7DUQ8_ARIFI</name>
<proteinExistence type="predicted"/>
<keyword evidence="3" id="KW-1185">Reference proteome</keyword>
<feature type="compositionally biased region" description="Low complexity" evidence="1">
    <location>
        <begin position="213"/>
        <end position="235"/>
    </location>
</feature>